<dbReference type="Gene3D" id="1.20.120.1760">
    <property type="match status" value="1"/>
</dbReference>
<dbReference type="InParanoid" id="M4B234"/>
<dbReference type="AlphaFoldDB" id="M4B234"/>
<reference evidence="2" key="1">
    <citation type="journal article" date="2010" name="Science">
        <title>Signatures of adaptation to obligate biotrophy in the Hyaloperonospora arabidopsidis genome.</title>
        <authorList>
            <person name="Baxter L."/>
            <person name="Tripathy S."/>
            <person name="Ishaque N."/>
            <person name="Boot N."/>
            <person name="Cabral A."/>
            <person name="Kemen E."/>
            <person name="Thines M."/>
            <person name="Ah-Fong A."/>
            <person name="Anderson R."/>
            <person name="Badejoko W."/>
            <person name="Bittner-Eddy P."/>
            <person name="Boore J.L."/>
            <person name="Chibucos M.C."/>
            <person name="Coates M."/>
            <person name="Dehal P."/>
            <person name="Delehaunty K."/>
            <person name="Dong S."/>
            <person name="Downton P."/>
            <person name="Dumas B."/>
            <person name="Fabro G."/>
            <person name="Fronick C."/>
            <person name="Fuerstenberg S.I."/>
            <person name="Fulton L."/>
            <person name="Gaulin E."/>
            <person name="Govers F."/>
            <person name="Hughes L."/>
            <person name="Humphray S."/>
            <person name="Jiang R.H."/>
            <person name="Judelson H."/>
            <person name="Kamoun S."/>
            <person name="Kyung K."/>
            <person name="Meijer H."/>
            <person name="Minx P."/>
            <person name="Morris P."/>
            <person name="Nelson J."/>
            <person name="Phuntumart V."/>
            <person name="Qutob D."/>
            <person name="Rehmany A."/>
            <person name="Rougon-Cardoso A."/>
            <person name="Ryden P."/>
            <person name="Torto-Alalibo T."/>
            <person name="Studholme D."/>
            <person name="Wang Y."/>
            <person name="Win J."/>
            <person name="Wood J."/>
            <person name="Clifton S.W."/>
            <person name="Rogers J."/>
            <person name="Van den Ackerveken G."/>
            <person name="Jones J.D."/>
            <person name="McDowell J.M."/>
            <person name="Beynon J."/>
            <person name="Tyler B.M."/>
        </authorList>
    </citation>
    <scope>NUCLEOTIDE SEQUENCE [LARGE SCALE GENOMIC DNA]</scope>
    <source>
        <strain evidence="2">Emoy2</strain>
    </source>
</reference>
<dbReference type="EMBL" id="JH597777">
    <property type="status" value="NOT_ANNOTATED_CDS"/>
    <property type="molecule type" value="Genomic_DNA"/>
</dbReference>
<dbReference type="STRING" id="559515.M4B234"/>
<dbReference type="VEuPathDB" id="FungiDB:HpaG800331"/>
<name>M4B234_HYAAE</name>
<evidence type="ECO:0000313" key="2">
    <source>
        <dbReference type="Proteomes" id="UP000011713"/>
    </source>
</evidence>
<dbReference type="HOGENOM" id="CLU_3091395_0_0_1"/>
<evidence type="ECO:0000313" key="1">
    <source>
        <dbReference type="EnsemblProtists" id="HpaP800331"/>
    </source>
</evidence>
<accession>M4B234</accession>
<keyword evidence="2" id="KW-1185">Reference proteome</keyword>
<dbReference type="EnsemblProtists" id="HpaT800331">
    <property type="protein sequence ID" value="HpaP800331"/>
    <property type="gene ID" value="HpaG800331"/>
</dbReference>
<protein>
    <submittedName>
        <fullName evidence="1">Uncharacterized protein</fullName>
    </submittedName>
</protein>
<organism evidence="1 2">
    <name type="scientific">Hyaloperonospora arabidopsidis (strain Emoy2)</name>
    <name type="common">Downy mildew agent</name>
    <name type="synonym">Peronospora arabidopsidis</name>
    <dbReference type="NCBI Taxonomy" id="559515"/>
    <lineage>
        <taxon>Eukaryota</taxon>
        <taxon>Sar</taxon>
        <taxon>Stramenopiles</taxon>
        <taxon>Oomycota</taxon>
        <taxon>Peronosporomycetes</taxon>
        <taxon>Peronosporales</taxon>
        <taxon>Peronosporaceae</taxon>
        <taxon>Hyaloperonospora</taxon>
    </lineage>
</organism>
<proteinExistence type="predicted"/>
<dbReference type="Proteomes" id="UP000011713">
    <property type="component" value="Unassembled WGS sequence"/>
</dbReference>
<reference evidence="1" key="2">
    <citation type="submission" date="2015-06" db="UniProtKB">
        <authorList>
            <consortium name="EnsemblProtists"/>
        </authorList>
    </citation>
    <scope>IDENTIFICATION</scope>
    <source>
        <strain evidence="1">Emoy2</strain>
    </source>
</reference>
<sequence length="52" mass="5680">MEEEASRWVYATAGLSLLLYQILDVADGKQAQKTGNSSWLGLFPGFAKFASI</sequence>
<dbReference type="InterPro" id="IPR043130">
    <property type="entry name" value="CDP-OH_PTrfase_TM_dom"/>
</dbReference>